<comment type="similarity">
    <text evidence="2 5">Belongs to the TPP enzyme family.</text>
</comment>
<name>A0ABW4E0M9_9RHOB</name>
<dbReference type="SUPFAM" id="SSF52467">
    <property type="entry name" value="DHS-like NAD/FAD-binding domain"/>
    <property type="match status" value="1"/>
</dbReference>
<dbReference type="Gene3D" id="3.40.50.1220">
    <property type="entry name" value="TPP-binding domain"/>
    <property type="match status" value="1"/>
</dbReference>
<evidence type="ECO:0000256" key="1">
    <source>
        <dbReference type="ARBA" id="ARBA00001964"/>
    </source>
</evidence>
<dbReference type="Pfam" id="PF00205">
    <property type="entry name" value="TPP_enzyme_M"/>
    <property type="match status" value="1"/>
</dbReference>
<gene>
    <name evidence="9" type="ORF">ACFQ5P_16420</name>
</gene>
<accession>A0ABW4E0M9</accession>
<keyword evidence="10" id="KW-1185">Reference proteome</keyword>
<proteinExistence type="inferred from homology"/>
<keyword evidence="4 5" id="KW-0786">Thiamine pyrophosphate</keyword>
<dbReference type="RefSeq" id="WP_131572598.1">
    <property type="nucleotide sequence ID" value="NZ_CBCSAJ010000001.1"/>
</dbReference>
<evidence type="ECO:0000259" key="7">
    <source>
        <dbReference type="Pfam" id="PF02775"/>
    </source>
</evidence>
<feature type="domain" description="Thiamine pyrophosphate enzyme TPP-binding" evidence="7">
    <location>
        <begin position="389"/>
        <end position="534"/>
    </location>
</feature>
<dbReference type="InterPro" id="IPR029035">
    <property type="entry name" value="DHS-like_NAD/FAD-binding_dom"/>
</dbReference>
<organism evidence="9 10">
    <name type="scientific">Paracoccus nototheniae</name>
    <dbReference type="NCBI Taxonomy" id="2489002"/>
    <lineage>
        <taxon>Bacteria</taxon>
        <taxon>Pseudomonadati</taxon>
        <taxon>Pseudomonadota</taxon>
        <taxon>Alphaproteobacteria</taxon>
        <taxon>Rhodobacterales</taxon>
        <taxon>Paracoccaceae</taxon>
        <taxon>Paracoccus</taxon>
    </lineage>
</organism>
<dbReference type="CDD" id="cd00568">
    <property type="entry name" value="TPP_enzymes"/>
    <property type="match status" value="1"/>
</dbReference>
<evidence type="ECO:0000256" key="5">
    <source>
        <dbReference type="RuleBase" id="RU362132"/>
    </source>
</evidence>
<evidence type="ECO:0000313" key="9">
    <source>
        <dbReference type="EMBL" id="MFD1482883.1"/>
    </source>
</evidence>
<dbReference type="PANTHER" id="PTHR18968">
    <property type="entry name" value="THIAMINE PYROPHOSPHATE ENZYMES"/>
    <property type="match status" value="1"/>
</dbReference>
<feature type="domain" description="Thiamine pyrophosphate enzyme central" evidence="6">
    <location>
        <begin position="207"/>
        <end position="331"/>
    </location>
</feature>
<dbReference type="EMBL" id="JBHTOQ010000036">
    <property type="protein sequence ID" value="MFD1482883.1"/>
    <property type="molecule type" value="Genomic_DNA"/>
</dbReference>
<sequence length="546" mass="56173">MPISPGPQIPATIAAQPDRVADIVARSLSLHGIRHAFGMPGGEVVTLIDALALAGVDFHLARHETAAALMAAGCSVLTGAPGLLVTTVGPGLTNAINGIADAAQEHVPLLVISGVVDRGMRARYTHQVIDHAAILRPLVKASFDIEAGSAGATVARALALALRHPQGPVHLDLAPAMAAQPAIEAPWGPVPETRATLRADDPALAPLLARLAGAARPVILAGWQAAQAGADMAALAEALQAPVLTTYKAKGGLDETHPLALGGAGLSPKADRILLDLLAGADLVLALGYDPIEMRPGWMDPVPADRLIEITAAPADHAMHRAGQRLLACPAQAAAALVAALPVAAARDWWHPARTALDAAFHKPKDWGPHAIIRTLAAHAGPDTVVTVDSGAHRILLSQIWQARRPARLLQSAGFCTMAAALPLAIGAAVARPGHRTIAVMGDGGFEMCAGEMATLRDLNLPVTVVVFQDDSLALIAQKQAQAGLSPRATALGRSDLATVARGFGAHGDSVTDAPALARALDDAAARPGATLITCRFDADDYHDAF</sequence>
<evidence type="ECO:0000313" key="10">
    <source>
        <dbReference type="Proteomes" id="UP001597302"/>
    </source>
</evidence>
<evidence type="ECO:0000259" key="6">
    <source>
        <dbReference type="Pfam" id="PF00205"/>
    </source>
</evidence>
<reference evidence="10" key="1">
    <citation type="journal article" date="2019" name="Int. J. Syst. Evol. Microbiol.">
        <title>The Global Catalogue of Microorganisms (GCM) 10K type strain sequencing project: providing services to taxonomists for standard genome sequencing and annotation.</title>
        <authorList>
            <consortium name="The Broad Institute Genomics Platform"/>
            <consortium name="The Broad Institute Genome Sequencing Center for Infectious Disease"/>
            <person name="Wu L."/>
            <person name="Ma J."/>
        </authorList>
    </citation>
    <scope>NUCLEOTIDE SEQUENCE [LARGE SCALE GENOMIC DNA]</scope>
    <source>
        <strain evidence="10">CCM 8875</strain>
    </source>
</reference>
<comment type="cofactor">
    <cofactor evidence="1">
        <name>thiamine diphosphate</name>
        <dbReference type="ChEBI" id="CHEBI:58937"/>
    </cofactor>
</comment>
<dbReference type="InterPro" id="IPR000399">
    <property type="entry name" value="TPP-bd_CS"/>
</dbReference>
<keyword evidence="3" id="KW-0808">Transferase</keyword>
<protein>
    <submittedName>
        <fullName evidence="9">Thiamine pyrophosphate-binding protein</fullName>
    </submittedName>
</protein>
<comment type="caution">
    <text evidence="9">The sequence shown here is derived from an EMBL/GenBank/DDBJ whole genome shotgun (WGS) entry which is preliminary data.</text>
</comment>
<dbReference type="PANTHER" id="PTHR18968:SF13">
    <property type="entry name" value="ACETOLACTATE SYNTHASE CATALYTIC SUBUNIT, MITOCHONDRIAL"/>
    <property type="match status" value="1"/>
</dbReference>
<dbReference type="Gene3D" id="3.40.50.970">
    <property type="match status" value="2"/>
</dbReference>
<dbReference type="InterPro" id="IPR011766">
    <property type="entry name" value="TPP_enzyme_TPP-bd"/>
</dbReference>
<dbReference type="InterPro" id="IPR012001">
    <property type="entry name" value="Thiamin_PyroP_enz_TPP-bd_dom"/>
</dbReference>
<feature type="domain" description="Thiamine pyrophosphate enzyme N-terminal TPP-binding" evidence="8">
    <location>
        <begin position="19"/>
        <end position="133"/>
    </location>
</feature>
<evidence type="ECO:0000256" key="4">
    <source>
        <dbReference type="ARBA" id="ARBA00023052"/>
    </source>
</evidence>
<dbReference type="Proteomes" id="UP001597302">
    <property type="component" value="Unassembled WGS sequence"/>
</dbReference>
<dbReference type="CDD" id="cd07035">
    <property type="entry name" value="TPP_PYR_POX_like"/>
    <property type="match status" value="1"/>
</dbReference>
<dbReference type="InterPro" id="IPR012000">
    <property type="entry name" value="Thiamin_PyroP_enz_cen_dom"/>
</dbReference>
<dbReference type="Pfam" id="PF02776">
    <property type="entry name" value="TPP_enzyme_N"/>
    <property type="match status" value="1"/>
</dbReference>
<dbReference type="InterPro" id="IPR029061">
    <property type="entry name" value="THDP-binding"/>
</dbReference>
<dbReference type="InterPro" id="IPR045229">
    <property type="entry name" value="TPP_enz"/>
</dbReference>
<dbReference type="Pfam" id="PF02775">
    <property type="entry name" value="TPP_enzyme_C"/>
    <property type="match status" value="1"/>
</dbReference>
<evidence type="ECO:0000256" key="3">
    <source>
        <dbReference type="ARBA" id="ARBA00022679"/>
    </source>
</evidence>
<dbReference type="SUPFAM" id="SSF52518">
    <property type="entry name" value="Thiamin diphosphate-binding fold (THDP-binding)"/>
    <property type="match status" value="2"/>
</dbReference>
<evidence type="ECO:0000256" key="2">
    <source>
        <dbReference type="ARBA" id="ARBA00007812"/>
    </source>
</evidence>
<dbReference type="PROSITE" id="PS00187">
    <property type="entry name" value="TPP_ENZYMES"/>
    <property type="match status" value="1"/>
</dbReference>
<evidence type="ECO:0000259" key="8">
    <source>
        <dbReference type="Pfam" id="PF02776"/>
    </source>
</evidence>